<evidence type="ECO:0000313" key="1">
    <source>
        <dbReference type="EMBL" id="KAJ2900617.1"/>
    </source>
</evidence>
<reference evidence="1" key="1">
    <citation type="submission" date="2022-07" db="EMBL/GenBank/DDBJ databases">
        <title>Draft genome sequence of Zalerion maritima ATCC 34329, a (micro)plastics degrading marine fungus.</title>
        <authorList>
            <person name="Paco A."/>
            <person name="Goncalves M.F.M."/>
            <person name="Rocha-Santos T.A.P."/>
            <person name="Alves A."/>
        </authorList>
    </citation>
    <scope>NUCLEOTIDE SEQUENCE</scope>
    <source>
        <strain evidence="1">ATCC 34329</strain>
    </source>
</reference>
<comment type="caution">
    <text evidence="1">The sequence shown here is derived from an EMBL/GenBank/DDBJ whole genome shotgun (WGS) entry which is preliminary data.</text>
</comment>
<dbReference type="EMBL" id="JAKWBI020000169">
    <property type="protein sequence ID" value="KAJ2900617.1"/>
    <property type="molecule type" value="Genomic_DNA"/>
</dbReference>
<accession>A0AAD5RP22</accession>
<dbReference type="Proteomes" id="UP001201980">
    <property type="component" value="Unassembled WGS sequence"/>
</dbReference>
<name>A0AAD5RP22_9PEZI</name>
<organism evidence="1 2">
    <name type="scientific">Zalerion maritima</name>
    <dbReference type="NCBI Taxonomy" id="339359"/>
    <lineage>
        <taxon>Eukaryota</taxon>
        <taxon>Fungi</taxon>
        <taxon>Dikarya</taxon>
        <taxon>Ascomycota</taxon>
        <taxon>Pezizomycotina</taxon>
        <taxon>Sordariomycetes</taxon>
        <taxon>Lulworthiomycetidae</taxon>
        <taxon>Lulworthiales</taxon>
        <taxon>Lulworthiaceae</taxon>
        <taxon>Zalerion</taxon>
    </lineage>
</organism>
<evidence type="ECO:0000313" key="2">
    <source>
        <dbReference type="Proteomes" id="UP001201980"/>
    </source>
</evidence>
<keyword evidence="2" id="KW-1185">Reference proteome</keyword>
<sequence>MFVPAHTASSAFTTPTSKYRDNLANATVEYSADDIQPHATQVDASDVFVRVGRTWQHAHCPLSRVSQANKLQHKQPLYVNIGPIIPAHLHFPAHTPA</sequence>
<dbReference type="AlphaFoldDB" id="A0AAD5RP22"/>
<gene>
    <name evidence="1" type="ORF">MKZ38_002316</name>
</gene>
<protein>
    <submittedName>
        <fullName evidence="1">Uncharacterized protein</fullName>
    </submittedName>
</protein>
<proteinExistence type="predicted"/>